<comment type="caution">
    <text evidence="3">The sequence shown here is derived from an EMBL/GenBank/DDBJ whole genome shotgun (WGS) entry which is preliminary data.</text>
</comment>
<gene>
    <name evidence="3" type="ORF">MYP_1045</name>
</gene>
<proteinExistence type="predicted"/>
<dbReference type="NCBIfam" id="TIGR04183">
    <property type="entry name" value="Por_Secre_tail"/>
    <property type="match status" value="1"/>
</dbReference>
<protein>
    <submittedName>
        <fullName evidence="3">Glucose sorbosone dehydrogenase</fullName>
    </submittedName>
</protein>
<keyword evidence="4" id="KW-1185">Reference proteome</keyword>
<dbReference type="PANTHER" id="PTHR19328">
    <property type="entry name" value="HEDGEHOG-INTERACTING PROTEIN"/>
    <property type="match status" value="1"/>
</dbReference>
<sequence>MSISALKSLAQAPTLELDKVLLSSNEMSQPWGMCFISADELLFTEKSGKLFRYVVSTDTKTQISGTPAVSTAGQGGLLDVAIHPNFTTNKYVYLSYSISGPGGSTLAIGRGVLNNNQLTGFTEIFRALPFKSGTNHYGSRIAFDKDNHLIFSSSERQEQDNAQLLENHLGKIIRLNDDGSVPSDNPFVGVNGAKPEIYSYGHRNVQGLVIHPETNKIYAHEHGPMGGDELNLVEAANNYGWPKITFGKNYNGTTITTDTAKEGMEQPIRYWVPSIAPCGLAIVNLQNQQANEVNFVLGALAGMQIQWVKIKDDKHVATYSFMKNYARFRDVEVSPDGKIYALTENPNSLILLKTNQVVTGLFERSSGNSGTVSLYPNPVTDIFTIDANDIKGKDEIAICNQQGKVLRSLNVSDNLFDEGKMKIDISDLPSGMYLIILRSKESSTTLKCRKL</sequence>
<dbReference type="STRING" id="153721.MYP_1045"/>
<dbReference type="InterPro" id="IPR026444">
    <property type="entry name" value="Secre_tail"/>
</dbReference>
<dbReference type="Gene3D" id="2.120.10.30">
    <property type="entry name" value="TolB, C-terminal domain"/>
    <property type="match status" value="1"/>
</dbReference>
<dbReference type="Pfam" id="PF18962">
    <property type="entry name" value="Por_Secre_tail"/>
    <property type="match status" value="1"/>
</dbReference>
<name>A0A098LBN1_9BACT</name>
<dbReference type="InterPro" id="IPR012938">
    <property type="entry name" value="Glc/Sorbosone_DH"/>
</dbReference>
<accession>A0A098LBN1</accession>
<evidence type="ECO:0000313" key="4">
    <source>
        <dbReference type="Proteomes" id="UP000030185"/>
    </source>
</evidence>
<dbReference type="SUPFAM" id="SSF50952">
    <property type="entry name" value="Soluble quinoprotein glucose dehydrogenase"/>
    <property type="match status" value="1"/>
</dbReference>
<dbReference type="InterPro" id="IPR011042">
    <property type="entry name" value="6-blade_b-propeller_TolB-like"/>
</dbReference>
<reference evidence="3 4" key="1">
    <citation type="submission" date="2014-09" db="EMBL/GenBank/DDBJ databases">
        <title>Sporocytophaga myxococcoides PG-01 genome sequencing.</title>
        <authorList>
            <person name="Liu L."/>
            <person name="Gao P.J."/>
            <person name="Chen G.J."/>
            <person name="Wang L.S."/>
        </authorList>
    </citation>
    <scope>NUCLEOTIDE SEQUENCE [LARGE SCALE GENOMIC DNA]</scope>
    <source>
        <strain evidence="3 4">PG-01</strain>
    </source>
</reference>
<dbReference type="EMBL" id="BBLT01000002">
    <property type="protein sequence ID" value="GAL83817.1"/>
    <property type="molecule type" value="Genomic_DNA"/>
</dbReference>
<evidence type="ECO:0000313" key="3">
    <source>
        <dbReference type="EMBL" id="GAL83817.1"/>
    </source>
</evidence>
<dbReference type="Proteomes" id="UP000030185">
    <property type="component" value="Unassembled WGS sequence"/>
</dbReference>
<feature type="domain" description="Secretion system C-terminal sorting" evidence="2">
    <location>
        <begin position="374"/>
        <end position="446"/>
    </location>
</feature>
<dbReference type="Pfam" id="PF07995">
    <property type="entry name" value="GSDH"/>
    <property type="match status" value="1"/>
</dbReference>
<organism evidence="3 4">
    <name type="scientific">Sporocytophaga myxococcoides</name>
    <dbReference type="NCBI Taxonomy" id="153721"/>
    <lineage>
        <taxon>Bacteria</taxon>
        <taxon>Pseudomonadati</taxon>
        <taxon>Bacteroidota</taxon>
        <taxon>Cytophagia</taxon>
        <taxon>Cytophagales</taxon>
        <taxon>Cytophagaceae</taxon>
        <taxon>Sporocytophaga</taxon>
    </lineage>
</organism>
<dbReference type="InterPro" id="IPR011041">
    <property type="entry name" value="Quinoprot_gluc/sorb_DH_b-prop"/>
</dbReference>
<evidence type="ECO:0000259" key="2">
    <source>
        <dbReference type="Pfam" id="PF18962"/>
    </source>
</evidence>
<feature type="domain" description="Glucose/Sorbosone dehydrogenase" evidence="1">
    <location>
        <begin position="28"/>
        <end position="349"/>
    </location>
</feature>
<dbReference type="AlphaFoldDB" id="A0A098LBN1"/>
<dbReference type="eggNOG" id="COG2133">
    <property type="taxonomic scope" value="Bacteria"/>
</dbReference>
<dbReference type="PANTHER" id="PTHR19328:SF75">
    <property type="entry name" value="ALDOSE SUGAR DEHYDROGENASE YLII"/>
    <property type="match status" value="1"/>
</dbReference>
<evidence type="ECO:0000259" key="1">
    <source>
        <dbReference type="Pfam" id="PF07995"/>
    </source>
</evidence>